<dbReference type="AlphaFoldDB" id="A0A5C6MZX2"/>
<evidence type="ECO:0000313" key="9">
    <source>
        <dbReference type="EMBL" id="TWW60573.1"/>
    </source>
</evidence>
<keyword evidence="3 8" id="KW-0812">Transmembrane</keyword>
<dbReference type="GO" id="GO:0097108">
    <property type="term" value="F:hedgehog family protein binding"/>
    <property type="evidence" value="ECO:0007669"/>
    <property type="project" value="TreeGrafter"/>
</dbReference>
<dbReference type="PANTHER" id="PTHR46022">
    <property type="entry name" value="PROTEIN PATCHED"/>
    <property type="match status" value="1"/>
</dbReference>
<organism evidence="9 10">
    <name type="scientific">Takifugu flavidus</name>
    <name type="common">sansaifugu</name>
    <dbReference type="NCBI Taxonomy" id="433684"/>
    <lineage>
        <taxon>Eukaryota</taxon>
        <taxon>Metazoa</taxon>
        <taxon>Chordata</taxon>
        <taxon>Craniata</taxon>
        <taxon>Vertebrata</taxon>
        <taxon>Euteleostomi</taxon>
        <taxon>Actinopterygii</taxon>
        <taxon>Neopterygii</taxon>
        <taxon>Teleostei</taxon>
        <taxon>Neoteleostei</taxon>
        <taxon>Acanthomorphata</taxon>
        <taxon>Eupercaria</taxon>
        <taxon>Tetraodontiformes</taxon>
        <taxon>Tetradontoidea</taxon>
        <taxon>Tetraodontidae</taxon>
        <taxon>Takifugu</taxon>
    </lineage>
</organism>
<dbReference type="GO" id="GO:0008158">
    <property type="term" value="F:hedgehog receptor activity"/>
    <property type="evidence" value="ECO:0007669"/>
    <property type="project" value="TreeGrafter"/>
</dbReference>
<keyword evidence="10" id="KW-1185">Reference proteome</keyword>
<evidence type="ECO:0000256" key="4">
    <source>
        <dbReference type="ARBA" id="ARBA00022989"/>
    </source>
</evidence>
<feature type="compositionally biased region" description="Polar residues" evidence="7">
    <location>
        <begin position="1"/>
        <end position="10"/>
    </location>
</feature>
<keyword evidence="5 8" id="KW-0472">Membrane</keyword>
<feature type="transmembrane region" description="Helical" evidence="8">
    <location>
        <begin position="91"/>
        <end position="109"/>
    </location>
</feature>
<accession>A0A5C6MZX2</accession>
<evidence type="ECO:0000256" key="1">
    <source>
        <dbReference type="ARBA" id="ARBA00004141"/>
    </source>
</evidence>
<evidence type="ECO:0000256" key="5">
    <source>
        <dbReference type="ARBA" id="ARBA00023136"/>
    </source>
</evidence>
<protein>
    <submittedName>
        <fullName evidence="9">Protein patched-like protein 1</fullName>
    </submittedName>
</protein>
<feature type="transmembrane region" description="Helical" evidence="8">
    <location>
        <begin position="145"/>
        <end position="163"/>
    </location>
</feature>
<dbReference type="GO" id="GO:0005886">
    <property type="term" value="C:plasma membrane"/>
    <property type="evidence" value="ECO:0007669"/>
    <property type="project" value="TreeGrafter"/>
</dbReference>
<dbReference type="GO" id="GO:0045879">
    <property type="term" value="P:negative regulation of smoothened signaling pathway"/>
    <property type="evidence" value="ECO:0007669"/>
    <property type="project" value="TreeGrafter"/>
</dbReference>
<evidence type="ECO:0000256" key="8">
    <source>
        <dbReference type="SAM" id="Phobius"/>
    </source>
</evidence>
<evidence type="ECO:0000313" key="10">
    <source>
        <dbReference type="Proteomes" id="UP000324091"/>
    </source>
</evidence>
<proteinExistence type="inferred from homology"/>
<feature type="compositionally biased region" description="Basic and acidic residues" evidence="7">
    <location>
        <begin position="11"/>
        <end position="20"/>
    </location>
</feature>
<dbReference type="GO" id="GO:0005119">
    <property type="term" value="F:smoothened binding"/>
    <property type="evidence" value="ECO:0007669"/>
    <property type="project" value="TreeGrafter"/>
</dbReference>
<evidence type="ECO:0000256" key="2">
    <source>
        <dbReference type="ARBA" id="ARBA00005585"/>
    </source>
</evidence>
<keyword evidence="6" id="KW-0325">Glycoprotein</keyword>
<evidence type="ECO:0000256" key="3">
    <source>
        <dbReference type="ARBA" id="ARBA00022692"/>
    </source>
</evidence>
<feature type="region of interest" description="Disordered" evidence="7">
    <location>
        <begin position="1"/>
        <end position="25"/>
    </location>
</feature>
<evidence type="ECO:0000256" key="6">
    <source>
        <dbReference type="ARBA" id="ARBA00023180"/>
    </source>
</evidence>
<keyword evidence="4 8" id="KW-1133">Transmembrane helix</keyword>
<dbReference type="EMBL" id="RHFK02000018">
    <property type="protein sequence ID" value="TWW60573.1"/>
    <property type="molecule type" value="Genomic_DNA"/>
</dbReference>
<dbReference type="Proteomes" id="UP000324091">
    <property type="component" value="Chromosome 5"/>
</dbReference>
<sequence length="165" mass="18611">MASAANAPSEQENRDPERPRVTRRNRGHCVRNAPLDLEYLQRPSYCDAGFALEQISEGKATGRKAPLWLRAKFQRLLFRLGCYIQKNCGKFLVVGLMIFGAFAVGLRAANLETDVEKLWVEALNFPKRLVSGCKEKVERGEEFLFVEWMGLLIVIFVGGEGVYKG</sequence>
<evidence type="ECO:0000256" key="7">
    <source>
        <dbReference type="SAM" id="MobiDB-lite"/>
    </source>
</evidence>
<comment type="similarity">
    <text evidence="2">Belongs to the patched family.</text>
</comment>
<comment type="subcellular location">
    <subcellularLocation>
        <location evidence="1">Membrane</location>
        <topology evidence="1">Multi-pass membrane protein</topology>
    </subcellularLocation>
</comment>
<reference evidence="9 10" key="1">
    <citation type="submission" date="2019-04" db="EMBL/GenBank/DDBJ databases">
        <title>Chromosome genome assembly for Takifugu flavidus.</title>
        <authorList>
            <person name="Xiao S."/>
        </authorList>
    </citation>
    <scope>NUCLEOTIDE SEQUENCE [LARGE SCALE GENOMIC DNA]</scope>
    <source>
        <strain evidence="9">HTHZ2018</strain>
        <tissue evidence="9">Muscle</tissue>
    </source>
</reference>
<dbReference type="PANTHER" id="PTHR46022:SF5">
    <property type="entry name" value="PROTEIN PATCHED HOMOLOG 1"/>
    <property type="match status" value="1"/>
</dbReference>
<gene>
    <name evidence="9" type="ORF">D4764_05G0006630</name>
</gene>
<comment type="caution">
    <text evidence="9">The sequence shown here is derived from an EMBL/GenBank/DDBJ whole genome shotgun (WGS) entry which is preliminary data.</text>
</comment>
<name>A0A5C6MZX2_9TELE</name>